<dbReference type="InterPro" id="IPR003848">
    <property type="entry name" value="DUF218"/>
</dbReference>
<reference evidence="2" key="1">
    <citation type="submission" date="2024-05" db="EMBL/GenBank/DDBJ databases">
        <authorList>
            <person name="Kim S."/>
            <person name="Heo J."/>
            <person name="Choi H."/>
            <person name="Choi Y."/>
            <person name="Kwon S.-W."/>
            <person name="Kim Y."/>
        </authorList>
    </citation>
    <scope>NUCLEOTIDE SEQUENCE</scope>
    <source>
        <strain evidence="2">KACC 23699</strain>
    </source>
</reference>
<protein>
    <submittedName>
        <fullName evidence="2">YdcF family protein</fullName>
    </submittedName>
</protein>
<dbReference type="PANTHER" id="PTHR30336">
    <property type="entry name" value="INNER MEMBRANE PROTEIN, PROBABLE PERMEASE"/>
    <property type="match status" value="1"/>
</dbReference>
<dbReference type="PANTHER" id="PTHR30336:SF20">
    <property type="entry name" value="DUF218 DOMAIN-CONTAINING PROTEIN"/>
    <property type="match status" value="1"/>
</dbReference>
<dbReference type="RefSeq" id="WP_406833148.1">
    <property type="nucleotide sequence ID" value="NZ_CP157483.1"/>
</dbReference>
<proteinExistence type="predicted"/>
<dbReference type="GO" id="GO:0005886">
    <property type="term" value="C:plasma membrane"/>
    <property type="evidence" value="ECO:0007669"/>
    <property type="project" value="TreeGrafter"/>
</dbReference>
<organism evidence="2">
    <name type="scientific">Pedococcus sp. KACC 23699</name>
    <dbReference type="NCBI Taxonomy" id="3149228"/>
    <lineage>
        <taxon>Bacteria</taxon>
        <taxon>Bacillati</taxon>
        <taxon>Actinomycetota</taxon>
        <taxon>Actinomycetes</taxon>
        <taxon>Micrococcales</taxon>
        <taxon>Intrasporangiaceae</taxon>
        <taxon>Pedococcus</taxon>
    </lineage>
</organism>
<dbReference type="InterPro" id="IPR014729">
    <property type="entry name" value="Rossmann-like_a/b/a_fold"/>
</dbReference>
<dbReference type="CDD" id="cd06259">
    <property type="entry name" value="YdcF-like"/>
    <property type="match status" value="1"/>
</dbReference>
<gene>
    <name evidence="2" type="ORF">ABEG17_06650</name>
</gene>
<evidence type="ECO:0000259" key="1">
    <source>
        <dbReference type="Pfam" id="PF02698"/>
    </source>
</evidence>
<accession>A0AAU7JZZ3</accession>
<dbReference type="InterPro" id="IPR051599">
    <property type="entry name" value="Cell_Envelope_Assoc"/>
</dbReference>
<dbReference type="AlphaFoldDB" id="A0AAU7JZZ3"/>
<dbReference type="EMBL" id="CP157483">
    <property type="protein sequence ID" value="XBO45644.1"/>
    <property type="molecule type" value="Genomic_DNA"/>
</dbReference>
<feature type="domain" description="DUF218" evidence="1">
    <location>
        <begin position="33"/>
        <end position="134"/>
    </location>
</feature>
<dbReference type="Gene3D" id="3.40.50.620">
    <property type="entry name" value="HUPs"/>
    <property type="match status" value="1"/>
</dbReference>
<sequence>MADAQILWDYHQMHHEPRNTDIAIGLGSHDIGVAEHTADLYHQGRFPLIVFTGSNAPTTLEVFPRGEAIHYAERAEALGVPDTAIVLEQRARNTGENFTLTRDLLDREGIRPRSATVISRPYQQRRAYATCKKLWPELDVICSSRLQSLTDYIASIGDHDKVLNMLVGDTQRIWVYADKGFAIPMSLTPGAKAAYDRLVAAGYTRRLV</sequence>
<dbReference type="Pfam" id="PF02698">
    <property type="entry name" value="DUF218"/>
    <property type="match status" value="1"/>
</dbReference>
<evidence type="ECO:0000313" key="2">
    <source>
        <dbReference type="EMBL" id="XBO45644.1"/>
    </source>
</evidence>
<name>A0AAU7JZZ3_9MICO</name>